<dbReference type="EC" id="3.1.-.-" evidence="2"/>
<organism evidence="2 3">
    <name type="scientific">Nocardioides taihuensis</name>
    <dbReference type="NCBI Taxonomy" id="1835606"/>
    <lineage>
        <taxon>Bacteria</taxon>
        <taxon>Bacillati</taxon>
        <taxon>Actinomycetota</taxon>
        <taxon>Actinomycetes</taxon>
        <taxon>Propionibacteriales</taxon>
        <taxon>Nocardioidaceae</taxon>
        <taxon>Nocardioides</taxon>
    </lineage>
</organism>
<dbReference type="Gene3D" id="3.40.50.1820">
    <property type="entry name" value="alpha/beta hydrolase"/>
    <property type="match status" value="1"/>
</dbReference>
<dbReference type="InterPro" id="IPR002925">
    <property type="entry name" value="Dienelactn_hydro"/>
</dbReference>
<gene>
    <name evidence="2" type="ORF">ACFPGP_05665</name>
</gene>
<protein>
    <submittedName>
        <fullName evidence="2">Dienelactone hydrolase family protein</fullName>
        <ecNumber evidence="2">3.1.-.-</ecNumber>
    </submittedName>
</protein>
<reference evidence="3" key="1">
    <citation type="journal article" date="2019" name="Int. J. Syst. Evol. Microbiol.">
        <title>The Global Catalogue of Microorganisms (GCM) 10K type strain sequencing project: providing services to taxonomists for standard genome sequencing and annotation.</title>
        <authorList>
            <consortium name="The Broad Institute Genomics Platform"/>
            <consortium name="The Broad Institute Genome Sequencing Center for Infectious Disease"/>
            <person name="Wu L."/>
            <person name="Ma J."/>
        </authorList>
    </citation>
    <scope>NUCLEOTIDE SEQUENCE [LARGE SCALE GENOMIC DNA]</scope>
    <source>
        <strain evidence="3">DFY41</strain>
    </source>
</reference>
<dbReference type="InterPro" id="IPR029058">
    <property type="entry name" value="AB_hydrolase_fold"/>
</dbReference>
<dbReference type="PANTHER" id="PTHR46623">
    <property type="entry name" value="CARBOXYMETHYLENEBUTENOLIDASE-RELATED"/>
    <property type="match status" value="1"/>
</dbReference>
<accession>A0ABW0BFW8</accession>
<feature type="domain" description="Dienelactone hydrolase" evidence="1">
    <location>
        <begin position="15"/>
        <end position="242"/>
    </location>
</feature>
<dbReference type="Pfam" id="PF01738">
    <property type="entry name" value="DLH"/>
    <property type="match status" value="1"/>
</dbReference>
<keyword evidence="2" id="KW-0378">Hydrolase</keyword>
<sequence>MGRTIEIETPDGPAEAYLARPDDEPHPGVLLHVDAIGLRPQIEAMADRIASWGYVVLAPHVFHRDGAAADLAPTADLTVPANRAAFFEGAMARVRGLTPELSDADATLWLAALGEHATAPFGVTGYCFGARLATRTACLHPDVVAACGGWHGGGLATEDPDSPHLLLPRARAAFVYGHADQDRSNPPGAVARLGEALTEAGLVHTNEVFAGAAHGYTMADSAPYDEAAAERHYVALRDLLDRTLR</sequence>
<evidence type="ECO:0000259" key="1">
    <source>
        <dbReference type="Pfam" id="PF01738"/>
    </source>
</evidence>
<comment type="caution">
    <text evidence="2">The sequence shown here is derived from an EMBL/GenBank/DDBJ whole genome shotgun (WGS) entry which is preliminary data.</text>
</comment>
<dbReference type="GO" id="GO:0016787">
    <property type="term" value="F:hydrolase activity"/>
    <property type="evidence" value="ECO:0007669"/>
    <property type="project" value="UniProtKB-KW"/>
</dbReference>
<dbReference type="PANTHER" id="PTHR46623:SF10">
    <property type="entry name" value="CARBOXYMETHYLENEBUTENOLIDASE HOMOLOG"/>
    <property type="match status" value="1"/>
</dbReference>
<dbReference type="EMBL" id="JBHSKD010000004">
    <property type="protein sequence ID" value="MFC5176151.1"/>
    <property type="molecule type" value="Genomic_DNA"/>
</dbReference>
<proteinExistence type="predicted"/>
<dbReference type="Proteomes" id="UP001596087">
    <property type="component" value="Unassembled WGS sequence"/>
</dbReference>
<dbReference type="InterPro" id="IPR051049">
    <property type="entry name" value="Dienelactone_hydrolase-like"/>
</dbReference>
<dbReference type="SUPFAM" id="SSF53474">
    <property type="entry name" value="alpha/beta-Hydrolases"/>
    <property type="match status" value="1"/>
</dbReference>
<dbReference type="RefSeq" id="WP_378588034.1">
    <property type="nucleotide sequence ID" value="NZ_JBHSKD010000004.1"/>
</dbReference>
<name>A0ABW0BFW8_9ACTN</name>
<keyword evidence="3" id="KW-1185">Reference proteome</keyword>
<evidence type="ECO:0000313" key="3">
    <source>
        <dbReference type="Proteomes" id="UP001596087"/>
    </source>
</evidence>
<evidence type="ECO:0000313" key="2">
    <source>
        <dbReference type="EMBL" id="MFC5176151.1"/>
    </source>
</evidence>